<keyword evidence="3" id="KW-1185">Reference proteome</keyword>
<organism evidence="2 3">
    <name type="scientific">Massilimicrobiota timonensis</name>
    <dbReference type="NCBI Taxonomy" id="1776392"/>
    <lineage>
        <taxon>Bacteria</taxon>
        <taxon>Bacillati</taxon>
        <taxon>Bacillota</taxon>
        <taxon>Erysipelotrichia</taxon>
        <taxon>Erysipelotrichales</taxon>
        <taxon>Erysipelotrichaceae</taxon>
        <taxon>Massilimicrobiota</taxon>
    </lineage>
</organism>
<accession>A0A1Y4SX27</accession>
<dbReference type="SUPFAM" id="SSF46955">
    <property type="entry name" value="Putative DNA-binding domain"/>
    <property type="match status" value="1"/>
</dbReference>
<comment type="caution">
    <text evidence="2">The sequence shown here is derived from an EMBL/GenBank/DDBJ whole genome shotgun (WGS) entry which is preliminary data.</text>
</comment>
<proteinExistence type="predicted"/>
<dbReference type="InterPro" id="IPR010093">
    <property type="entry name" value="SinI_DNA-bd"/>
</dbReference>
<dbReference type="GO" id="GO:0003677">
    <property type="term" value="F:DNA binding"/>
    <property type="evidence" value="ECO:0007669"/>
    <property type="project" value="InterPro"/>
</dbReference>
<dbReference type="EMBL" id="NFLJ01000029">
    <property type="protein sequence ID" value="OUQ33511.1"/>
    <property type="molecule type" value="Genomic_DNA"/>
</dbReference>
<dbReference type="NCBIfam" id="TIGR01764">
    <property type="entry name" value="excise"/>
    <property type="match status" value="1"/>
</dbReference>
<feature type="domain" description="Helix-turn-helix" evidence="1">
    <location>
        <begin position="13"/>
        <end position="61"/>
    </location>
</feature>
<evidence type="ECO:0000313" key="3">
    <source>
        <dbReference type="Proteomes" id="UP000195305"/>
    </source>
</evidence>
<dbReference type="Proteomes" id="UP000195305">
    <property type="component" value="Unassembled WGS sequence"/>
</dbReference>
<protein>
    <recommendedName>
        <fullName evidence="1">Helix-turn-helix domain-containing protein</fullName>
    </recommendedName>
</protein>
<evidence type="ECO:0000259" key="1">
    <source>
        <dbReference type="Pfam" id="PF12728"/>
    </source>
</evidence>
<reference evidence="2 3" key="1">
    <citation type="journal article" date="2018" name="BMC Genomics">
        <title>Whole genome sequencing and function prediction of 133 gut anaerobes isolated from chicken caecum in pure cultures.</title>
        <authorList>
            <person name="Medvecky M."/>
            <person name="Cejkova D."/>
            <person name="Polansky O."/>
            <person name="Karasova D."/>
            <person name="Kubasova T."/>
            <person name="Cizek A."/>
            <person name="Rychlik I."/>
        </authorList>
    </citation>
    <scope>NUCLEOTIDE SEQUENCE [LARGE SCALE GENOMIC DNA]</scope>
    <source>
        <strain evidence="2 3">An13</strain>
    </source>
</reference>
<dbReference type="InterPro" id="IPR009061">
    <property type="entry name" value="DNA-bd_dom_put_sf"/>
</dbReference>
<name>A0A1Y4SX27_9FIRM</name>
<evidence type="ECO:0000313" key="2">
    <source>
        <dbReference type="EMBL" id="OUQ33511.1"/>
    </source>
</evidence>
<dbReference type="AlphaFoldDB" id="A0A1Y4SX27"/>
<gene>
    <name evidence="2" type="ORF">B5E75_09925</name>
</gene>
<dbReference type="InterPro" id="IPR041657">
    <property type="entry name" value="HTH_17"/>
</dbReference>
<dbReference type="Pfam" id="PF12728">
    <property type="entry name" value="HTH_17"/>
    <property type="match status" value="1"/>
</dbReference>
<sequence length="63" mass="7410">MRRSTILMTNEQLLTVDEIAFILNVSTQTVRKLIKKKQLIAIKVGKNYRISWDNLNDYISRTI</sequence>